<comment type="similarity">
    <text evidence="1 3">Belongs to the 5'(3')-deoxyribonucleotidase family.</text>
</comment>
<dbReference type="RefSeq" id="WP_079290679.1">
    <property type="nucleotide sequence ID" value="NZ_MWPS01000022.1"/>
</dbReference>
<reference evidence="5 6" key="1">
    <citation type="submission" date="2017-02" db="EMBL/GenBank/DDBJ databases">
        <title>Draft genome of Acidibacillus ferrooxidans Huett2.</title>
        <authorList>
            <person name="Schopf S."/>
        </authorList>
    </citation>
    <scope>NUCLEOTIDE SEQUENCE [LARGE SCALE GENOMIC DNA]</scope>
    <source>
        <strain evidence="5 6">Huett2</strain>
    </source>
</reference>
<dbReference type="PIRSF" id="PIRSF021362">
    <property type="entry name" value="UCP021362_HAD"/>
    <property type="match status" value="1"/>
</dbReference>
<dbReference type="Gene3D" id="3.40.50.1000">
    <property type="entry name" value="HAD superfamily/HAD-like"/>
    <property type="match status" value="1"/>
</dbReference>
<dbReference type="AlphaFoldDB" id="A0A1V4ET25"/>
<dbReference type="GO" id="GO:0008253">
    <property type="term" value="F:5'-nucleotidase activity"/>
    <property type="evidence" value="ECO:0007669"/>
    <property type="project" value="InterPro"/>
</dbReference>
<dbReference type="InterPro" id="IPR052419">
    <property type="entry name" value="5_3-deoxyribonucleotidase-like"/>
</dbReference>
<evidence type="ECO:0000256" key="2">
    <source>
        <dbReference type="ARBA" id="ARBA00022801"/>
    </source>
</evidence>
<dbReference type="Proteomes" id="UP000190229">
    <property type="component" value="Unassembled WGS sequence"/>
</dbReference>
<keyword evidence="6" id="KW-1185">Reference proteome</keyword>
<evidence type="ECO:0000256" key="1">
    <source>
        <dbReference type="ARBA" id="ARBA00009589"/>
    </source>
</evidence>
<sequence length="189" mass="22417">MHIGIDLDNTLLDATSSHLKYYNIASGLMLTSDDVNDFYLYRLYGWNKSEADIVYDKYGYQIHWDSEPFPMAVDIMNELYGQHRVSIITSRPVHFREVTEEWLSRYEIYYHRIVFTDDKFRECLRSNVDVLIDDGPHYVEEFAHDDKPLILFEQPYNSFFSGNSVYRVSNWLEVKSVLISWSIHWGSGF</sequence>
<evidence type="ECO:0000256" key="3">
    <source>
        <dbReference type="PIRNR" id="PIRNR021362"/>
    </source>
</evidence>
<evidence type="ECO:0000313" key="5">
    <source>
        <dbReference type="EMBL" id="OPG16095.1"/>
    </source>
</evidence>
<dbReference type="InterPro" id="IPR009206">
    <property type="entry name" value="Nucleotidase_putative"/>
</dbReference>
<dbReference type="InterPro" id="IPR036412">
    <property type="entry name" value="HAD-like_sf"/>
</dbReference>
<proteinExistence type="inferred from homology"/>
<evidence type="ECO:0000256" key="4">
    <source>
        <dbReference type="PIRSR" id="PIRSR610708-1"/>
    </source>
</evidence>
<evidence type="ECO:0000313" key="6">
    <source>
        <dbReference type="Proteomes" id="UP000190229"/>
    </source>
</evidence>
<organism evidence="5 6">
    <name type="scientific">Ferroacidibacillus organovorans</name>
    <dbReference type="NCBI Taxonomy" id="1765683"/>
    <lineage>
        <taxon>Bacteria</taxon>
        <taxon>Bacillati</taxon>
        <taxon>Bacillota</taxon>
        <taxon>Bacilli</taxon>
        <taxon>Bacillales</taxon>
        <taxon>Alicyclobacillaceae</taxon>
        <taxon>Ferroacidibacillus</taxon>
    </lineage>
</organism>
<accession>A0A1V4ET25</accession>
<dbReference type="GO" id="GO:0009264">
    <property type="term" value="P:deoxyribonucleotide catabolic process"/>
    <property type="evidence" value="ECO:0007669"/>
    <property type="project" value="InterPro"/>
</dbReference>
<gene>
    <name evidence="5" type="ORF">B2M26_08615</name>
</gene>
<dbReference type="EMBL" id="MWPS01000022">
    <property type="protein sequence ID" value="OPG16095.1"/>
    <property type="molecule type" value="Genomic_DNA"/>
</dbReference>
<dbReference type="Pfam" id="PF06941">
    <property type="entry name" value="NT5C"/>
    <property type="match status" value="1"/>
</dbReference>
<feature type="active site" description="Nucleophile" evidence="4">
    <location>
        <position position="6"/>
    </location>
</feature>
<dbReference type="SUPFAM" id="SSF56784">
    <property type="entry name" value="HAD-like"/>
    <property type="match status" value="1"/>
</dbReference>
<comment type="caution">
    <text evidence="5">The sequence shown here is derived from an EMBL/GenBank/DDBJ whole genome shotgun (WGS) entry which is preliminary data.</text>
</comment>
<protein>
    <recommendedName>
        <fullName evidence="3">Nucleotidase</fullName>
        <ecNumber evidence="3">3.1.3.-</ecNumber>
    </recommendedName>
</protein>
<dbReference type="InterPro" id="IPR010708">
    <property type="entry name" value="5'(3')-deoxyribonucleotidase"/>
</dbReference>
<dbReference type="InterPro" id="IPR023214">
    <property type="entry name" value="HAD_sf"/>
</dbReference>
<name>A0A1V4ET25_9BACL</name>
<keyword evidence="2 3" id="KW-0378">Hydrolase</keyword>
<dbReference type="PANTHER" id="PTHR35134">
    <property type="entry name" value="NUCLEOTIDASE YQFW-RELATED"/>
    <property type="match status" value="1"/>
</dbReference>
<dbReference type="EC" id="3.1.3.-" evidence="3"/>
<dbReference type="PANTHER" id="PTHR35134:SF2">
    <property type="entry name" value="NUCLEOTIDASE YQFW-RELATED"/>
    <property type="match status" value="1"/>
</dbReference>
<feature type="active site" description="Proton donor" evidence="4">
    <location>
        <position position="8"/>
    </location>
</feature>